<evidence type="ECO:0000256" key="3">
    <source>
        <dbReference type="ARBA" id="ARBA00022729"/>
    </source>
</evidence>
<evidence type="ECO:0000256" key="4">
    <source>
        <dbReference type="ARBA" id="ARBA00023008"/>
    </source>
</evidence>
<feature type="transmembrane region" description="Helical" evidence="6">
    <location>
        <begin position="182"/>
        <end position="201"/>
    </location>
</feature>
<keyword evidence="10" id="KW-1185">Reference proteome</keyword>
<evidence type="ECO:0000313" key="10">
    <source>
        <dbReference type="Proteomes" id="UP000325307"/>
    </source>
</evidence>
<dbReference type="InterPro" id="IPR014756">
    <property type="entry name" value="Ig_E-set"/>
</dbReference>
<dbReference type="Proteomes" id="UP000325307">
    <property type="component" value="Unassembled WGS sequence"/>
</dbReference>
<protein>
    <recommendedName>
        <fullName evidence="8">CopC domain-containing protein</fullName>
    </recommendedName>
</protein>
<sequence length="208" mass="20505">MNPQHSTARPGWRRFGATLATAAAIGGAALACAPAASAHDSVVDSTPEDGAELATSPTEATLRYSADLNKLGTVAQLKDAQGQQFGADPSVSGDTLTVDFGDPLPDGDYTLTVRVVSSDGHPVDGTLEFSVEIPGSSASPASPAAASAPSSSPAALGTPQPTAESPEDAIVEAAAPGGLPPAAVWGIAAAAVLAAGAVVLAKVRRQTK</sequence>
<dbReference type="GO" id="GO:0030313">
    <property type="term" value="C:cell envelope"/>
    <property type="evidence" value="ECO:0007669"/>
    <property type="project" value="UniProtKB-SubCell"/>
</dbReference>
<dbReference type="RefSeq" id="WP_149955993.1">
    <property type="nucleotide sequence ID" value="NZ_BKDJ01000003.1"/>
</dbReference>
<dbReference type="PROSITE" id="PS51318">
    <property type="entry name" value="TAT"/>
    <property type="match status" value="1"/>
</dbReference>
<evidence type="ECO:0000256" key="6">
    <source>
        <dbReference type="SAM" id="Phobius"/>
    </source>
</evidence>
<feature type="region of interest" description="Disordered" evidence="5">
    <location>
        <begin position="126"/>
        <end position="174"/>
    </location>
</feature>
<keyword evidence="6" id="KW-1133">Transmembrane helix</keyword>
<evidence type="ECO:0000256" key="5">
    <source>
        <dbReference type="SAM" id="MobiDB-lite"/>
    </source>
</evidence>
<reference evidence="9 10" key="1">
    <citation type="submission" date="2019-09" db="EMBL/GenBank/DDBJ databases">
        <title>Arthrobacter zafarii sp. nov., a moderately thermotolerant and halotolerant actinobacterium isolated from Cholistan desert soil of Pakistan.</title>
        <authorList>
            <person name="Amin A."/>
            <person name="Ahmed I."/>
            <person name="Khalid N."/>
            <person name="Schumann P."/>
            <person name="Busse H.J."/>
            <person name="Khan I.U."/>
            <person name="Li S."/>
            <person name="Li W.J."/>
        </authorList>
    </citation>
    <scope>NUCLEOTIDE SEQUENCE [LARGE SCALE GENOMIC DNA]</scope>
    <source>
        <strain evidence="9 10">NCCP-1664</strain>
    </source>
</reference>
<dbReference type="Gene3D" id="2.60.40.1220">
    <property type="match status" value="1"/>
</dbReference>
<dbReference type="GO" id="GO:0005886">
    <property type="term" value="C:plasma membrane"/>
    <property type="evidence" value="ECO:0007669"/>
    <property type="project" value="TreeGrafter"/>
</dbReference>
<dbReference type="InterPro" id="IPR032694">
    <property type="entry name" value="CopC/D"/>
</dbReference>
<dbReference type="InterPro" id="IPR007348">
    <property type="entry name" value="CopC_dom"/>
</dbReference>
<dbReference type="OrthoDB" id="5242236at2"/>
<dbReference type="GO" id="GO:0042597">
    <property type="term" value="C:periplasmic space"/>
    <property type="evidence" value="ECO:0007669"/>
    <property type="project" value="InterPro"/>
</dbReference>
<accession>A0A5A7NRA6</accession>
<keyword evidence="4" id="KW-0186">Copper</keyword>
<feature type="signal peptide" evidence="7">
    <location>
        <begin position="1"/>
        <end position="38"/>
    </location>
</feature>
<dbReference type="GO" id="GO:0005507">
    <property type="term" value="F:copper ion binding"/>
    <property type="evidence" value="ECO:0007669"/>
    <property type="project" value="InterPro"/>
</dbReference>
<dbReference type="Pfam" id="PF04234">
    <property type="entry name" value="CopC"/>
    <property type="match status" value="1"/>
</dbReference>
<dbReference type="SUPFAM" id="SSF81296">
    <property type="entry name" value="E set domains"/>
    <property type="match status" value="1"/>
</dbReference>
<feature type="domain" description="CopC" evidence="8">
    <location>
        <begin position="39"/>
        <end position="131"/>
    </location>
</feature>
<dbReference type="PANTHER" id="PTHR34820">
    <property type="entry name" value="INNER MEMBRANE PROTEIN YEBZ"/>
    <property type="match status" value="1"/>
</dbReference>
<name>A0A5A7NRA6_9MICC</name>
<keyword evidence="2" id="KW-0479">Metal-binding</keyword>
<gene>
    <name evidence="9" type="ORF">NCCP1664_08450</name>
</gene>
<keyword evidence="3 7" id="KW-0732">Signal</keyword>
<evidence type="ECO:0000256" key="1">
    <source>
        <dbReference type="ARBA" id="ARBA00004196"/>
    </source>
</evidence>
<comment type="caution">
    <text evidence="9">The sequence shown here is derived from an EMBL/GenBank/DDBJ whole genome shotgun (WGS) entry which is preliminary data.</text>
</comment>
<evidence type="ECO:0000313" key="9">
    <source>
        <dbReference type="EMBL" id="GER22348.1"/>
    </source>
</evidence>
<organism evidence="9 10">
    <name type="scientific">Zafaria cholistanensis</name>
    <dbReference type="NCBI Taxonomy" id="1682741"/>
    <lineage>
        <taxon>Bacteria</taxon>
        <taxon>Bacillati</taxon>
        <taxon>Actinomycetota</taxon>
        <taxon>Actinomycetes</taxon>
        <taxon>Micrococcales</taxon>
        <taxon>Micrococcaceae</taxon>
        <taxon>Zafaria</taxon>
    </lineage>
</organism>
<evidence type="ECO:0000256" key="7">
    <source>
        <dbReference type="SAM" id="SignalP"/>
    </source>
</evidence>
<dbReference type="InterPro" id="IPR014755">
    <property type="entry name" value="Cu-Rt/internalin_Ig-like"/>
</dbReference>
<keyword evidence="6" id="KW-0812">Transmembrane</keyword>
<dbReference type="GO" id="GO:0046688">
    <property type="term" value="P:response to copper ion"/>
    <property type="evidence" value="ECO:0007669"/>
    <property type="project" value="InterPro"/>
</dbReference>
<evidence type="ECO:0000259" key="8">
    <source>
        <dbReference type="Pfam" id="PF04234"/>
    </source>
</evidence>
<dbReference type="InterPro" id="IPR006311">
    <property type="entry name" value="TAT_signal"/>
</dbReference>
<feature type="compositionally biased region" description="Low complexity" evidence="5">
    <location>
        <begin position="136"/>
        <end position="155"/>
    </location>
</feature>
<evidence type="ECO:0000256" key="2">
    <source>
        <dbReference type="ARBA" id="ARBA00022723"/>
    </source>
</evidence>
<feature type="chain" id="PRO_5023110862" description="CopC domain-containing protein" evidence="7">
    <location>
        <begin position="39"/>
        <end position="208"/>
    </location>
</feature>
<proteinExistence type="predicted"/>
<dbReference type="GO" id="GO:0006825">
    <property type="term" value="P:copper ion transport"/>
    <property type="evidence" value="ECO:0007669"/>
    <property type="project" value="InterPro"/>
</dbReference>
<dbReference type="AlphaFoldDB" id="A0A5A7NRA6"/>
<dbReference type="EMBL" id="BKDJ01000003">
    <property type="protein sequence ID" value="GER22348.1"/>
    <property type="molecule type" value="Genomic_DNA"/>
</dbReference>
<keyword evidence="6" id="KW-0472">Membrane</keyword>
<comment type="subcellular location">
    <subcellularLocation>
        <location evidence="1">Cell envelope</location>
    </subcellularLocation>
</comment>
<dbReference type="PANTHER" id="PTHR34820:SF4">
    <property type="entry name" value="INNER MEMBRANE PROTEIN YEBZ"/>
    <property type="match status" value="1"/>
</dbReference>